<proteinExistence type="predicted"/>
<gene>
    <name evidence="1" type="ORF">N8T08_005319</name>
</gene>
<name>A0ACC3B245_9EURO</name>
<dbReference type="EMBL" id="JAOPJF010000030">
    <property type="protein sequence ID" value="KAK1144448.1"/>
    <property type="molecule type" value="Genomic_DNA"/>
</dbReference>
<reference evidence="1 2" key="1">
    <citation type="journal article" date="2023" name="ACS Omega">
        <title>Identification of the Neoaspergillic Acid Biosynthesis Gene Cluster by Establishing an In Vitro CRISPR-Ribonucleoprotein Genetic System in Aspergillus melleus.</title>
        <authorList>
            <person name="Yuan B."/>
            <person name="Grau M.F."/>
            <person name="Murata R.M."/>
            <person name="Torok T."/>
            <person name="Venkateswaran K."/>
            <person name="Stajich J.E."/>
            <person name="Wang C.C.C."/>
        </authorList>
    </citation>
    <scope>NUCLEOTIDE SEQUENCE [LARGE SCALE GENOMIC DNA]</scope>
    <source>
        <strain evidence="1 2">IMV 1140</strain>
    </source>
</reference>
<sequence>MTIPSYEDFHWRETSPGRWERDIDEAEQFYTTMARVYEGNGRVFFAMTGHLSLSVPVETDSSRRETQDRVHSALRRAWLQLRYDHPTIASWTEFDSVSQKFKKVYQEFSSDLTKDVWLDHTLQIVSTGVTGQEWCNQDPPVPKMPTIFMVTPTVKPGREDGFFRCDLVLRCHHDIIDGIGTLHLLDSLIKNATDTYERLSTPSNLAFGDESKNLSPPLRVAASIPISLSSEQKVQCDKLAAYNASLRSGVDIAALPFTRGAKTPGKHQRVALTLSENQTQEILAACKKMGVSVTHAYHAGIAMIVGDLQARSEEERVVRYINYCLINERSHCKPPYNTPSHAASVYHSVSGRSLIVDMIVPAIGDKSDVRPQSQQTSEFKRVASEIKQHYMEIRDDTGHIPKVPHYWAKGTPSYPDPDEYPVPPVPGPNESPSVSISSMGVIDKIISPTRGVFQLSDPWVTGEELGTGLGVFLGTFRGQLALSAAYNDAWHGREAALGFLTRCNETVCRGLGL</sequence>
<protein>
    <submittedName>
        <fullName evidence="1">Uncharacterized protein</fullName>
    </submittedName>
</protein>
<keyword evidence="2" id="KW-1185">Reference proteome</keyword>
<dbReference type="Proteomes" id="UP001177260">
    <property type="component" value="Unassembled WGS sequence"/>
</dbReference>
<evidence type="ECO:0000313" key="1">
    <source>
        <dbReference type="EMBL" id="KAK1144448.1"/>
    </source>
</evidence>
<organism evidence="1 2">
    <name type="scientific">Aspergillus melleus</name>
    <dbReference type="NCBI Taxonomy" id="138277"/>
    <lineage>
        <taxon>Eukaryota</taxon>
        <taxon>Fungi</taxon>
        <taxon>Dikarya</taxon>
        <taxon>Ascomycota</taxon>
        <taxon>Pezizomycotina</taxon>
        <taxon>Eurotiomycetes</taxon>
        <taxon>Eurotiomycetidae</taxon>
        <taxon>Eurotiales</taxon>
        <taxon>Aspergillaceae</taxon>
        <taxon>Aspergillus</taxon>
        <taxon>Aspergillus subgen. Circumdati</taxon>
    </lineage>
</organism>
<accession>A0ACC3B245</accession>
<evidence type="ECO:0000313" key="2">
    <source>
        <dbReference type="Proteomes" id="UP001177260"/>
    </source>
</evidence>
<comment type="caution">
    <text evidence="1">The sequence shown here is derived from an EMBL/GenBank/DDBJ whole genome shotgun (WGS) entry which is preliminary data.</text>
</comment>